<reference evidence="2" key="2">
    <citation type="submission" date="2021-01" db="EMBL/GenBank/DDBJ databases">
        <authorList>
            <person name="Schikora-Tamarit M.A."/>
        </authorList>
    </citation>
    <scope>NUCLEOTIDE SEQUENCE</scope>
    <source>
        <strain evidence="2">CBS6075</strain>
    </source>
</reference>
<keyword evidence="3" id="KW-1185">Reference proteome</keyword>
<protein>
    <submittedName>
        <fullName evidence="2">Uncharacterized protein</fullName>
    </submittedName>
</protein>
<dbReference type="RefSeq" id="XP_046059613.1">
    <property type="nucleotide sequence ID" value="XM_046206993.1"/>
</dbReference>
<dbReference type="GeneID" id="70237740"/>
<organism evidence="2 3">
    <name type="scientific">Ogataea philodendri</name>
    <dbReference type="NCBI Taxonomy" id="1378263"/>
    <lineage>
        <taxon>Eukaryota</taxon>
        <taxon>Fungi</taxon>
        <taxon>Dikarya</taxon>
        <taxon>Ascomycota</taxon>
        <taxon>Saccharomycotina</taxon>
        <taxon>Pichiomycetes</taxon>
        <taxon>Pichiales</taxon>
        <taxon>Pichiaceae</taxon>
        <taxon>Ogataea</taxon>
    </lineage>
</organism>
<evidence type="ECO:0000313" key="2">
    <source>
        <dbReference type="EMBL" id="KAH3662524.1"/>
    </source>
</evidence>
<comment type="caution">
    <text evidence="2">The sequence shown here is derived from an EMBL/GenBank/DDBJ whole genome shotgun (WGS) entry which is preliminary data.</text>
</comment>
<reference evidence="2" key="1">
    <citation type="journal article" date="2021" name="Open Biol.">
        <title>Shared evolutionary footprints suggest mitochondrial oxidative damage underlies multiple complex I losses in fungi.</title>
        <authorList>
            <person name="Schikora-Tamarit M.A."/>
            <person name="Marcet-Houben M."/>
            <person name="Nosek J."/>
            <person name="Gabaldon T."/>
        </authorList>
    </citation>
    <scope>NUCLEOTIDE SEQUENCE</scope>
    <source>
        <strain evidence="2">CBS6075</strain>
    </source>
</reference>
<feature type="compositionally biased region" description="Low complexity" evidence="1">
    <location>
        <begin position="1"/>
        <end position="15"/>
    </location>
</feature>
<name>A0A9P8T1U9_9ASCO</name>
<dbReference type="EMBL" id="JAEUBE010000378">
    <property type="protein sequence ID" value="KAH3662524.1"/>
    <property type="molecule type" value="Genomic_DNA"/>
</dbReference>
<feature type="region of interest" description="Disordered" evidence="1">
    <location>
        <begin position="1"/>
        <end position="86"/>
    </location>
</feature>
<proteinExistence type="predicted"/>
<gene>
    <name evidence="2" type="ORF">OGAPHI_005776</name>
</gene>
<evidence type="ECO:0000313" key="3">
    <source>
        <dbReference type="Proteomes" id="UP000769157"/>
    </source>
</evidence>
<evidence type="ECO:0000256" key="1">
    <source>
        <dbReference type="SAM" id="MobiDB-lite"/>
    </source>
</evidence>
<sequence>MEVAPLAKGLAGAGPVEEEEEVVGLAGAASGGAGAGQQDGAVQDASLQLRLGRPPRRWQAPPGRSNTPESGSFPRAWSPAAATWES</sequence>
<accession>A0A9P8T1U9</accession>
<dbReference type="Proteomes" id="UP000769157">
    <property type="component" value="Unassembled WGS sequence"/>
</dbReference>
<dbReference type="AlphaFoldDB" id="A0A9P8T1U9"/>